<name>A0AAE4FU61_9CYAN</name>
<dbReference type="Proteomes" id="UP001268256">
    <property type="component" value="Unassembled WGS sequence"/>
</dbReference>
<comment type="caution">
    <text evidence="1">The sequence shown here is derived from an EMBL/GenBank/DDBJ whole genome shotgun (WGS) entry which is preliminary data.</text>
</comment>
<dbReference type="EMBL" id="JAVMIP010000007">
    <property type="protein sequence ID" value="MDS3860935.1"/>
    <property type="molecule type" value="Genomic_DNA"/>
</dbReference>
<sequence length="188" mass="21451">MIGVLLHQAGLLHPGQIQVVVMEQSVYEGLKFGEIIALHGWLKQETIDFFVKEWHSLLINQPNEPIGYFFVKAHLLTEDQVNQILQEQWQTGYRFGAVAVLNGWLKQETVDFFLNHLAPQVAKQSVRIEKRTITPGKTSQPGVKTTLEQKHQATYVQGGTVMQMDTHIQNYDPEDLADMDKVEVNWLG</sequence>
<dbReference type="InterPro" id="IPR037257">
    <property type="entry name" value="T2SS_E_N_sf"/>
</dbReference>
<accession>A0AAE4FU61</accession>
<proteinExistence type="predicted"/>
<evidence type="ECO:0000313" key="1">
    <source>
        <dbReference type="EMBL" id="MDS3860935.1"/>
    </source>
</evidence>
<dbReference type="RefSeq" id="WP_322878195.1">
    <property type="nucleotide sequence ID" value="NZ_JAVMIP010000007.1"/>
</dbReference>
<gene>
    <name evidence="1" type="ORF">RIF25_08925</name>
</gene>
<protein>
    <submittedName>
        <fullName evidence="1">Uncharacterized protein</fullName>
    </submittedName>
</protein>
<dbReference type="AlphaFoldDB" id="A0AAE4FU61"/>
<reference evidence="2" key="1">
    <citation type="submission" date="2023-07" db="EMBL/GenBank/DDBJ databases">
        <authorList>
            <person name="Luz R."/>
            <person name="Cordeiro R."/>
            <person name="Fonseca A."/>
            <person name="Goncalves V."/>
        </authorList>
    </citation>
    <scope>NUCLEOTIDE SEQUENCE [LARGE SCALE GENOMIC DNA]</scope>
    <source>
        <strain evidence="2">BACA0444</strain>
    </source>
</reference>
<organism evidence="1 2">
    <name type="scientific">Pseudocalidococcus azoricus BACA0444</name>
    <dbReference type="NCBI Taxonomy" id="2918990"/>
    <lineage>
        <taxon>Bacteria</taxon>
        <taxon>Bacillati</taxon>
        <taxon>Cyanobacteriota</taxon>
        <taxon>Cyanophyceae</taxon>
        <taxon>Acaryochloridales</taxon>
        <taxon>Thermosynechococcaceae</taxon>
        <taxon>Pseudocalidococcus</taxon>
        <taxon>Pseudocalidococcus azoricus</taxon>
    </lineage>
</organism>
<evidence type="ECO:0000313" key="2">
    <source>
        <dbReference type="Proteomes" id="UP001268256"/>
    </source>
</evidence>
<dbReference type="SUPFAM" id="SSF160246">
    <property type="entry name" value="EspE N-terminal domain-like"/>
    <property type="match status" value="1"/>
</dbReference>
<keyword evidence="2" id="KW-1185">Reference proteome</keyword>